<proteinExistence type="predicted"/>
<keyword evidence="3" id="KW-1185">Reference proteome</keyword>
<protein>
    <submittedName>
        <fullName evidence="2">Sulfotransferase</fullName>
    </submittedName>
</protein>
<feature type="region of interest" description="Disordered" evidence="1">
    <location>
        <begin position="1"/>
        <end position="31"/>
    </location>
</feature>
<organism evidence="2 3">
    <name type="scientific">Streptomyces halobius</name>
    <dbReference type="NCBI Taxonomy" id="2879846"/>
    <lineage>
        <taxon>Bacteria</taxon>
        <taxon>Bacillati</taxon>
        <taxon>Actinomycetota</taxon>
        <taxon>Actinomycetes</taxon>
        <taxon>Kitasatosporales</taxon>
        <taxon>Streptomycetaceae</taxon>
        <taxon>Streptomyces</taxon>
    </lineage>
</organism>
<dbReference type="Proteomes" id="UP000830115">
    <property type="component" value="Chromosome"/>
</dbReference>
<reference evidence="2" key="1">
    <citation type="submission" date="2021-10" db="EMBL/GenBank/DDBJ databases">
        <title>Streptomyces nigrumlapis sp.nov.,an antimicrobial producing actinobacterium isolated from Black Gobi rocks.</title>
        <authorList>
            <person name="Wen Y."/>
            <person name="Zhang W."/>
            <person name="Liu X.G."/>
        </authorList>
    </citation>
    <scope>NUCLEOTIDE SEQUENCE</scope>
    <source>
        <strain evidence="2">ST13-2-2</strain>
    </source>
</reference>
<name>A0ABY4M306_9ACTN</name>
<dbReference type="EMBL" id="CP086322">
    <property type="protein sequence ID" value="UQA91244.1"/>
    <property type="molecule type" value="Genomic_DNA"/>
</dbReference>
<evidence type="ECO:0000256" key="1">
    <source>
        <dbReference type="SAM" id="MobiDB-lite"/>
    </source>
</evidence>
<evidence type="ECO:0000313" key="2">
    <source>
        <dbReference type="EMBL" id="UQA91244.1"/>
    </source>
</evidence>
<accession>A0ABY4M306</accession>
<gene>
    <name evidence="2" type="ORF">K9S39_04540</name>
</gene>
<evidence type="ECO:0000313" key="3">
    <source>
        <dbReference type="Proteomes" id="UP000830115"/>
    </source>
</evidence>
<sequence length="223" mass="24453">MRSSGLRQADVDEALSGSDGPGGGAGVYQKLESGTLSPSPELFLRVASLLRFSDHHLRIAHLDLFRTEPVLTAQPASPHWQQVVDRQREMSYVMSPAGGLIAHNAAFGEMFSAGEPPAQLRRWGLLSEEARDGALCDWESEWAPYLLADLLLARARYPFEETLLALHREVKRDARLAQLADAATGLDDSPRPLNHARRGPGHARFMTVGVEVLLVTILFDPAP</sequence>